<protein>
    <recommendedName>
        <fullName evidence="1">HTH marR-type domain-containing protein</fullName>
    </recommendedName>
</protein>
<evidence type="ECO:0000313" key="3">
    <source>
        <dbReference type="Proteomes" id="UP001500596"/>
    </source>
</evidence>
<dbReference type="Proteomes" id="UP001500596">
    <property type="component" value="Unassembled WGS sequence"/>
</dbReference>
<organism evidence="2 3">
    <name type="scientific">Microbacterium lacus</name>
    <dbReference type="NCBI Taxonomy" id="415217"/>
    <lineage>
        <taxon>Bacteria</taxon>
        <taxon>Bacillati</taxon>
        <taxon>Actinomycetota</taxon>
        <taxon>Actinomycetes</taxon>
        <taxon>Micrococcales</taxon>
        <taxon>Microbacteriaceae</taxon>
        <taxon>Microbacterium</taxon>
    </lineage>
</organism>
<dbReference type="EMBL" id="BAAAPK010000001">
    <property type="protein sequence ID" value="GAA1676221.1"/>
    <property type="molecule type" value="Genomic_DNA"/>
</dbReference>
<dbReference type="Pfam" id="PF01047">
    <property type="entry name" value="MarR"/>
    <property type="match status" value="1"/>
</dbReference>
<dbReference type="RefSeq" id="WP_344054171.1">
    <property type="nucleotide sequence ID" value="NZ_BAAAPK010000001.1"/>
</dbReference>
<comment type="caution">
    <text evidence="2">The sequence shown here is derived from an EMBL/GenBank/DDBJ whole genome shotgun (WGS) entry which is preliminary data.</text>
</comment>
<dbReference type="SMART" id="SM00347">
    <property type="entry name" value="HTH_MARR"/>
    <property type="match status" value="1"/>
</dbReference>
<name>A0ABN2GSS6_9MICO</name>
<sequence>MTHSEDLRNLVVAAHALTRIAAQETRNETPAAQWRTLTILRENGPLRLGELASLSRVTQPGMTRLVGAMTEAGLVRKSTDAEDSRVTRVEVTDFGVSALEAWMSQLTDALAPHFSDLDDRDWEALSRTAGILARKTGAAELAR</sequence>
<evidence type="ECO:0000313" key="2">
    <source>
        <dbReference type="EMBL" id="GAA1676221.1"/>
    </source>
</evidence>
<dbReference type="InterPro" id="IPR052526">
    <property type="entry name" value="HTH-type_Bedaq_tolerance"/>
</dbReference>
<dbReference type="SUPFAM" id="SSF46785">
    <property type="entry name" value="Winged helix' DNA-binding domain"/>
    <property type="match status" value="1"/>
</dbReference>
<feature type="domain" description="HTH marR-type" evidence="1">
    <location>
        <begin position="3"/>
        <end position="134"/>
    </location>
</feature>
<evidence type="ECO:0000259" key="1">
    <source>
        <dbReference type="PROSITE" id="PS50995"/>
    </source>
</evidence>
<dbReference type="PROSITE" id="PS50995">
    <property type="entry name" value="HTH_MARR_2"/>
    <property type="match status" value="1"/>
</dbReference>
<dbReference type="InterPro" id="IPR036390">
    <property type="entry name" value="WH_DNA-bd_sf"/>
</dbReference>
<dbReference type="PANTHER" id="PTHR39515">
    <property type="entry name" value="CONSERVED PROTEIN"/>
    <property type="match status" value="1"/>
</dbReference>
<dbReference type="Gene3D" id="1.10.10.10">
    <property type="entry name" value="Winged helix-like DNA-binding domain superfamily/Winged helix DNA-binding domain"/>
    <property type="match status" value="1"/>
</dbReference>
<proteinExistence type="predicted"/>
<dbReference type="InterPro" id="IPR000835">
    <property type="entry name" value="HTH_MarR-typ"/>
</dbReference>
<dbReference type="PANTHER" id="PTHR39515:SF2">
    <property type="entry name" value="HTH-TYPE TRANSCRIPTIONAL REGULATOR RV0880"/>
    <property type="match status" value="1"/>
</dbReference>
<gene>
    <name evidence="2" type="ORF">GCM10009807_20310</name>
</gene>
<dbReference type="InterPro" id="IPR036388">
    <property type="entry name" value="WH-like_DNA-bd_sf"/>
</dbReference>
<reference evidence="2 3" key="1">
    <citation type="journal article" date="2019" name="Int. J. Syst. Evol. Microbiol.">
        <title>The Global Catalogue of Microorganisms (GCM) 10K type strain sequencing project: providing services to taxonomists for standard genome sequencing and annotation.</title>
        <authorList>
            <consortium name="The Broad Institute Genomics Platform"/>
            <consortium name="The Broad Institute Genome Sequencing Center for Infectious Disease"/>
            <person name="Wu L."/>
            <person name="Ma J."/>
        </authorList>
    </citation>
    <scope>NUCLEOTIDE SEQUENCE [LARGE SCALE GENOMIC DNA]</scope>
    <source>
        <strain evidence="2 3">JCM 15575</strain>
    </source>
</reference>
<accession>A0ABN2GSS6</accession>
<keyword evidence="3" id="KW-1185">Reference proteome</keyword>